<dbReference type="SUPFAM" id="SSF50978">
    <property type="entry name" value="WD40 repeat-like"/>
    <property type="match status" value="1"/>
</dbReference>
<dbReference type="WBParaSite" id="TCLT_0000279201-mRNA-1">
    <property type="protein sequence ID" value="TCLT_0000279201-mRNA-1"/>
    <property type="gene ID" value="TCLT_0000279201"/>
</dbReference>
<evidence type="ECO:0000313" key="2">
    <source>
        <dbReference type="Proteomes" id="UP000276776"/>
    </source>
</evidence>
<evidence type="ECO:0000313" key="1">
    <source>
        <dbReference type="EMBL" id="VDM98936.1"/>
    </source>
</evidence>
<dbReference type="PANTHER" id="PTHR13211">
    <property type="entry name" value="TELOMERASE CAJAL BODY PROTEIN 1"/>
    <property type="match status" value="1"/>
</dbReference>
<gene>
    <name evidence="1" type="ORF">TCLT_LOCUS2793</name>
</gene>
<accession>A0A0N5CRE2</accession>
<evidence type="ECO:0000313" key="3">
    <source>
        <dbReference type="WBParaSite" id="TCLT_0000279201-mRNA-1"/>
    </source>
</evidence>
<dbReference type="InterPro" id="IPR036322">
    <property type="entry name" value="WD40_repeat_dom_sf"/>
</dbReference>
<dbReference type="Proteomes" id="UP000276776">
    <property type="component" value="Unassembled WGS sequence"/>
</dbReference>
<dbReference type="InterPro" id="IPR015943">
    <property type="entry name" value="WD40/YVTN_repeat-like_dom_sf"/>
</dbReference>
<organism evidence="3">
    <name type="scientific">Thelazia callipaeda</name>
    <name type="common">Oriental eyeworm</name>
    <name type="synonym">Parasitic nematode</name>
    <dbReference type="NCBI Taxonomy" id="103827"/>
    <lineage>
        <taxon>Eukaryota</taxon>
        <taxon>Metazoa</taxon>
        <taxon>Ecdysozoa</taxon>
        <taxon>Nematoda</taxon>
        <taxon>Chromadorea</taxon>
        <taxon>Rhabditida</taxon>
        <taxon>Spirurina</taxon>
        <taxon>Spiruromorpha</taxon>
        <taxon>Thelazioidea</taxon>
        <taxon>Thelaziidae</taxon>
        <taxon>Thelazia</taxon>
    </lineage>
</organism>
<dbReference type="PANTHER" id="PTHR13211:SF0">
    <property type="entry name" value="TELOMERASE CAJAL BODY PROTEIN 1"/>
    <property type="match status" value="1"/>
</dbReference>
<keyword evidence="2" id="KW-1185">Reference proteome</keyword>
<proteinExistence type="predicted"/>
<name>A0A0N5CRE2_THECL</name>
<dbReference type="EMBL" id="UYYF01000705">
    <property type="protein sequence ID" value="VDM98936.1"/>
    <property type="molecule type" value="Genomic_DNA"/>
</dbReference>
<sequence>MKLQDELDSAYSLCFTPDGHCLYAGYKNVIRKFDVNRPGCQISELVTWKKETRGQKGIISALAVNPVLPSNYAAGSYNRSGKVFKFSL</sequence>
<protein>
    <submittedName>
        <fullName evidence="3">WD_REPEATS_REGION domain-containing protein</fullName>
    </submittedName>
</protein>
<dbReference type="Gene3D" id="2.130.10.10">
    <property type="entry name" value="YVTN repeat-like/Quinoprotein amine dehydrogenase"/>
    <property type="match status" value="1"/>
</dbReference>
<dbReference type="GO" id="GO:0030576">
    <property type="term" value="P:Cajal body organization"/>
    <property type="evidence" value="ECO:0007669"/>
    <property type="project" value="TreeGrafter"/>
</dbReference>
<reference evidence="3" key="1">
    <citation type="submission" date="2017-02" db="UniProtKB">
        <authorList>
            <consortium name="WormBaseParasite"/>
        </authorList>
    </citation>
    <scope>IDENTIFICATION</scope>
</reference>
<dbReference type="AlphaFoldDB" id="A0A0N5CRE2"/>
<dbReference type="GO" id="GO:0003723">
    <property type="term" value="F:RNA binding"/>
    <property type="evidence" value="ECO:0007669"/>
    <property type="project" value="TreeGrafter"/>
</dbReference>
<dbReference type="OrthoDB" id="239865at2759"/>
<reference evidence="1 2" key="2">
    <citation type="submission" date="2018-11" db="EMBL/GenBank/DDBJ databases">
        <authorList>
            <consortium name="Pathogen Informatics"/>
        </authorList>
    </citation>
    <scope>NUCLEOTIDE SEQUENCE [LARGE SCALE GENOMIC DNA]</scope>
</reference>
<dbReference type="GO" id="GO:0015030">
    <property type="term" value="C:Cajal body"/>
    <property type="evidence" value="ECO:0007669"/>
    <property type="project" value="TreeGrafter"/>
</dbReference>
<dbReference type="InterPro" id="IPR051150">
    <property type="entry name" value="SWT21/TCAB1_mRNA_Telomere"/>
</dbReference>
<dbReference type="STRING" id="103827.A0A0N5CRE2"/>